<evidence type="ECO:0000256" key="1">
    <source>
        <dbReference type="SAM" id="MobiDB-lite"/>
    </source>
</evidence>
<protein>
    <recommendedName>
        <fullName evidence="5">SAF domain-containing protein</fullName>
    </recommendedName>
</protein>
<evidence type="ECO:0008006" key="5">
    <source>
        <dbReference type="Google" id="ProtNLM"/>
    </source>
</evidence>
<reference evidence="3 4" key="1">
    <citation type="submission" date="2024-02" db="EMBL/GenBank/DDBJ databases">
        <title>Deinococcus carri NBRC 110142.</title>
        <authorList>
            <person name="Ichikawa N."/>
            <person name="Katano-Makiyama Y."/>
            <person name="Hidaka K."/>
        </authorList>
    </citation>
    <scope>NUCLEOTIDE SEQUENCE [LARGE SCALE GENOMIC DNA]</scope>
    <source>
        <strain evidence="3 4">NBRC 110142</strain>
    </source>
</reference>
<dbReference type="Proteomes" id="UP001401887">
    <property type="component" value="Unassembled WGS sequence"/>
</dbReference>
<accession>A0ABP9W4T0</accession>
<organism evidence="3 4">
    <name type="scientific">Deinococcus carri</name>
    <dbReference type="NCBI Taxonomy" id="1211323"/>
    <lineage>
        <taxon>Bacteria</taxon>
        <taxon>Thermotogati</taxon>
        <taxon>Deinococcota</taxon>
        <taxon>Deinococci</taxon>
        <taxon>Deinococcales</taxon>
        <taxon>Deinococcaceae</taxon>
        <taxon>Deinococcus</taxon>
    </lineage>
</organism>
<feature type="chain" id="PRO_5045244217" description="SAF domain-containing protein" evidence="2">
    <location>
        <begin position="23"/>
        <end position="290"/>
    </location>
</feature>
<proteinExistence type="predicted"/>
<gene>
    <name evidence="3" type="ORF">Dcar01_00259</name>
</gene>
<evidence type="ECO:0000313" key="4">
    <source>
        <dbReference type="Proteomes" id="UP001401887"/>
    </source>
</evidence>
<evidence type="ECO:0000256" key="2">
    <source>
        <dbReference type="SAM" id="SignalP"/>
    </source>
</evidence>
<dbReference type="EMBL" id="BAABRP010000001">
    <property type="protein sequence ID" value="GAA5511548.1"/>
    <property type="molecule type" value="Genomic_DNA"/>
</dbReference>
<sequence length="290" mass="28374">MRRALAILAALALSTAPLSAHATTAPTLTLTQQAQKADVIVRAKIGTPSNVKEGEVTWLVYPLTVTETVAGDAASLPQQAGQPVLYVLPGLEGLPDLRAGQEAFLLLYSKRLDSPIVGFNQGLYPIENGKVVRPGGAATTTAAADITTTSAAPTGISPGTATTPPTPGTATATATTPASPVVTSPPLTAPASGPAAPAGTTSPATTPASPGVTTPPLLPSTSTSPTPATPGATGTPTSASTPSNSSPASTPGTGSAANPAASPATAPATDDPLSDPAKFRDALRAARGAK</sequence>
<keyword evidence="2" id="KW-0732">Signal</keyword>
<feature type="compositionally biased region" description="Low complexity" evidence="1">
    <location>
        <begin position="143"/>
        <end position="276"/>
    </location>
</feature>
<feature type="signal peptide" evidence="2">
    <location>
        <begin position="1"/>
        <end position="22"/>
    </location>
</feature>
<evidence type="ECO:0000313" key="3">
    <source>
        <dbReference type="EMBL" id="GAA5511548.1"/>
    </source>
</evidence>
<comment type="caution">
    <text evidence="3">The sequence shown here is derived from an EMBL/GenBank/DDBJ whole genome shotgun (WGS) entry which is preliminary data.</text>
</comment>
<dbReference type="RefSeq" id="WP_345459701.1">
    <property type="nucleotide sequence ID" value="NZ_BAABRP010000001.1"/>
</dbReference>
<name>A0ABP9W4T0_9DEIO</name>
<feature type="region of interest" description="Disordered" evidence="1">
    <location>
        <begin position="143"/>
        <end position="290"/>
    </location>
</feature>
<keyword evidence="4" id="KW-1185">Reference proteome</keyword>